<feature type="coiled-coil region" evidence="4">
    <location>
        <begin position="95"/>
        <end position="122"/>
    </location>
</feature>
<dbReference type="GO" id="GO:0097730">
    <property type="term" value="C:non-motile cilium"/>
    <property type="evidence" value="ECO:0007669"/>
    <property type="project" value="TreeGrafter"/>
</dbReference>
<dbReference type="GO" id="GO:0030990">
    <property type="term" value="C:intraciliary transport particle"/>
    <property type="evidence" value="ECO:0007669"/>
    <property type="project" value="TreeGrafter"/>
</dbReference>
<proteinExistence type="predicted"/>
<protein>
    <submittedName>
        <fullName evidence="6">Mediator of RNA polymerase II transcription subunit 21</fullName>
    </submittedName>
</protein>
<name>A0A0N5AY51_9BILA</name>
<evidence type="ECO:0000256" key="1">
    <source>
        <dbReference type="ARBA" id="ARBA00004138"/>
    </source>
</evidence>
<comment type="subcellular location">
    <subcellularLocation>
        <location evidence="1">Cell projection</location>
        <location evidence="1">Cilium</location>
    </subcellularLocation>
</comment>
<dbReference type="PANTHER" id="PTHR31978">
    <property type="entry name" value="INTRAFLAGELLAR TRANSPORT PROTEIN 20 HOMOLOG"/>
    <property type="match status" value="1"/>
</dbReference>
<dbReference type="GO" id="GO:0005737">
    <property type="term" value="C:cytoplasm"/>
    <property type="evidence" value="ECO:0007669"/>
    <property type="project" value="TreeGrafter"/>
</dbReference>
<dbReference type="GO" id="GO:0036064">
    <property type="term" value="C:ciliary basal body"/>
    <property type="evidence" value="ECO:0007669"/>
    <property type="project" value="TreeGrafter"/>
</dbReference>
<evidence type="ECO:0000256" key="3">
    <source>
        <dbReference type="ARBA" id="ARBA00023273"/>
    </source>
</evidence>
<evidence type="ECO:0000256" key="4">
    <source>
        <dbReference type="SAM" id="Coils"/>
    </source>
</evidence>
<keyword evidence="2 4" id="KW-0175">Coiled coil</keyword>
<keyword evidence="3" id="KW-0966">Cell projection</keyword>
<dbReference type="GO" id="GO:0061512">
    <property type="term" value="P:protein localization to cilium"/>
    <property type="evidence" value="ECO:0007669"/>
    <property type="project" value="TreeGrafter"/>
</dbReference>
<evidence type="ECO:0000313" key="5">
    <source>
        <dbReference type="Proteomes" id="UP000046393"/>
    </source>
</evidence>
<dbReference type="GO" id="GO:0060271">
    <property type="term" value="P:cilium assembly"/>
    <property type="evidence" value="ECO:0007669"/>
    <property type="project" value="TreeGrafter"/>
</dbReference>
<sequence>MSEEILSQVGLHIDVFNKLRLIQPDLADSSTQLNDEIKSFSETISAFQKEAIKTIGTLTECAEAINRVRITTMASQNTTTENAVADDVRRIQILIRERQIELDRLRIELDAARQEENDQKEYLQKLLCDA</sequence>
<dbReference type="WBParaSite" id="SMUV_0000988701-mRNA-1">
    <property type="protein sequence ID" value="SMUV_0000988701-mRNA-1"/>
    <property type="gene ID" value="SMUV_0000988701"/>
</dbReference>
<accession>A0A0N5AY51</accession>
<dbReference type="AlphaFoldDB" id="A0A0N5AY51"/>
<dbReference type="Pfam" id="PF14931">
    <property type="entry name" value="IFT20"/>
    <property type="match status" value="1"/>
</dbReference>
<organism evidence="5 6">
    <name type="scientific">Syphacia muris</name>
    <dbReference type="NCBI Taxonomy" id="451379"/>
    <lineage>
        <taxon>Eukaryota</taxon>
        <taxon>Metazoa</taxon>
        <taxon>Ecdysozoa</taxon>
        <taxon>Nematoda</taxon>
        <taxon>Chromadorea</taxon>
        <taxon>Rhabditida</taxon>
        <taxon>Spirurina</taxon>
        <taxon>Oxyuridomorpha</taxon>
        <taxon>Oxyuroidea</taxon>
        <taxon>Oxyuridae</taxon>
        <taxon>Syphacia</taxon>
    </lineage>
</organism>
<dbReference type="Proteomes" id="UP000046393">
    <property type="component" value="Unplaced"/>
</dbReference>
<dbReference type="STRING" id="451379.A0A0N5AY51"/>
<dbReference type="InterPro" id="IPR028172">
    <property type="entry name" value="FT20"/>
</dbReference>
<reference evidence="6" key="1">
    <citation type="submission" date="2017-02" db="UniProtKB">
        <authorList>
            <consortium name="WormBaseParasite"/>
        </authorList>
    </citation>
    <scope>IDENTIFICATION</scope>
</reference>
<evidence type="ECO:0000313" key="6">
    <source>
        <dbReference type="WBParaSite" id="SMUV_0000988701-mRNA-1"/>
    </source>
</evidence>
<keyword evidence="5" id="KW-1185">Reference proteome</keyword>
<dbReference type="GO" id="GO:0005813">
    <property type="term" value="C:centrosome"/>
    <property type="evidence" value="ECO:0007669"/>
    <property type="project" value="TreeGrafter"/>
</dbReference>
<dbReference type="PANTHER" id="PTHR31978:SF1">
    <property type="entry name" value="INTRAFLAGELLAR TRANSPORT PROTEIN 20 HOMOLOG"/>
    <property type="match status" value="1"/>
</dbReference>
<evidence type="ECO:0000256" key="2">
    <source>
        <dbReference type="ARBA" id="ARBA00023054"/>
    </source>
</evidence>
<dbReference type="GO" id="GO:0097546">
    <property type="term" value="C:ciliary base"/>
    <property type="evidence" value="ECO:0007669"/>
    <property type="project" value="TreeGrafter"/>
</dbReference>